<dbReference type="OrthoDB" id="2489132at2"/>
<dbReference type="Gene3D" id="1.20.120.30">
    <property type="entry name" value="Aspartate receptor, ligand-binding domain"/>
    <property type="match status" value="1"/>
</dbReference>
<evidence type="ECO:0000256" key="5">
    <source>
        <dbReference type="SAM" id="Phobius"/>
    </source>
</evidence>
<evidence type="ECO:0000313" key="8">
    <source>
        <dbReference type="EMBL" id="TVM19364.1"/>
    </source>
</evidence>
<dbReference type="EMBL" id="QMIE01000002">
    <property type="protein sequence ID" value="TVM19364.1"/>
    <property type="molecule type" value="Genomic_DNA"/>
</dbReference>
<feature type="transmembrane region" description="Helical" evidence="5">
    <location>
        <begin position="205"/>
        <end position="225"/>
    </location>
</feature>
<feature type="transmembrane region" description="Helical" evidence="5">
    <location>
        <begin position="21"/>
        <end position="41"/>
    </location>
</feature>
<dbReference type="CDD" id="cd06225">
    <property type="entry name" value="HAMP"/>
    <property type="match status" value="1"/>
</dbReference>
<keyword evidence="5" id="KW-1133">Transmembrane helix</keyword>
<dbReference type="PANTHER" id="PTHR43531:SF11">
    <property type="entry name" value="METHYL-ACCEPTING CHEMOTAXIS PROTEIN 3"/>
    <property type="match status" value="1"/>
</dbReference>
<dbReference type="Proteomes" id="UP000448292">
    <property type="component" value="Unassembled WGS sequence"/>
</dbReference>
<dbReference type="AlphaFoldDB" id="A0A7M3MI40"/>
<accession>A0A7M3MI40</accession>
<dbReference type="PROSITE" id="PS50885">
    <property type="entry name" value="HAMP"/>
    <property type="match status" value="1"/>
</dbReference>
<evidence type="ECO:0000259" key="7">
    <source>
        <dbReference type="PROSITE" id="PS50885"/>
    </source>
</evidence>
<proteinExistence type="inferred from homology"/>
<feature type="domain" description="HAMP" evidence="7">
    <location>
        <begin position="227"/>
        <end position="279"/>
    </location>
</feature>
<dbReference type="GO" id="GO:0007165">
    <property type="term" value="P:signal transduction"/>
    <property type="evidence" value="ECO:0007669"/>
    <property type="project" value="UniProtKB-KW"/>
</dbReference>
<dbReference type="InterPro" id="IPR003660">
    <property type="entry name" value="HAMP_dom"/>
</dbReference>
<name>A0A7M3MI40_9BACT</name>
<keyword evidence="3" id="KW-0807">Transducer</keyword>
<dbReference type="PANTHER" id="PTHR43531">
    <property type="entry name" value="PROTEIN ICFG"/>
    <property type="match status" value="1"/>
</dbReference>
<evidence type="ECO:0000256" key="2">
    <source>
        <dbReference type="ARBA" id="ARBA00029447"/>
    </source>
</evidence>
<evidence type="ECO:0000256" key="1">
    <source>
        <dbReference type="ARBA" id="ARBA00022500"/>
    </source>
</evidence>
<evidence type="ECO:0000256" key="4">
    <source>
        <dbReference type="SAM" id="MobiDB-lite"/>
    </source>
</evidence>
<dbReference type="Gene3D" id="1.10.287.950">
    <property type="entry name" value="Methyl-accepting chemotaxis protein"/>
    <property type="match status" value="1"/>
</dbReference>
<dbReference type="InterPro" id="IPR051310">
    <property type="entry name" value="MCP_chemotaxis"/>
</dbReference>
<dbReference type="Gene3D" id="6.10.340.10">
    <property type="match status" value="1"/>
</dbReference>
<feature type="domain" description="Methyl-accepting transducer" evidence="6">
    <location>
        <begin position="323"/>
        <end position="559"/>
    </location>
</feature>
<keyword evidence="5" id="KW-0812">Transmembrane</keyword>
<dbReference type="SMART" id="SM00304">
    <property type="entry name" value="HAMP"/>
    <property type="match status" value="1"/>
</dbReference>
<dbReference type="PRINTS" id="PR00260">
    <property type="entry name" value="CHEMTRNSDUCR"/>
</dbReference>
<dbReference type="PROSITE" id="PS50111">
    <property type="entry name" value="CHEMOTAXIS_TRANSDUC_2"/>
    <property type="match status" value="1"/>
</dbReference>
<organism evidence="8 9">
    <name type="scientific">Oceanidesulfovibrio indonesiensis</name>
    <dbReference type="NCBI Taxonomy" id="54767"/>
    <lineage>
        <taxon>Bacteria</taxon>
        <taxon>Pseudomonadati</taxon>
        <taxon>Thermodesulfobacteriota</taxon>
        <taxon>Desulfovibrionia</taxon>
        <taxon>Desulfovibrionales</taxon>
        <taxon>Desulfovibrionaceae</taxon>
        <taxon>Oceanidesulfovibrio</taxon>
    </lineage>
</organism>
<feature type="region of interest" description="Disordered" evidence="4">
    <location>
        <begin position="340"/>
        <end position="359"/>
    </location>
</feature>
<keyword evidence="5" id="KW-0472">Membrane</keyword>
<dbReference type="GO" id="GO:0005886">
    <property type="term" value="C:plasma membrane"/>
    <property type="evidence" value="ECO:0007669"/>
    <property type="project" value="TreeGrafter"/>
</dbReference>
<dbReference type="InterPro" id="IPR004089">
    <property type="entry name" value="MCPsignal_dom"/>
</dbReference>
<dbReference type="SMART" id="SM00283">
    <property type="entry name" value="MA"/>
    <property type="match status" value="1"/>
</dbReference>
<protein>
    <submittedName>
        <fullName evidence="8">Chemotaxis protein</fullName>
    </submittedName>
</protein>
<comment type="similarity">
    <text evidence="2">Belongs to the methyl-accepting chemotaxis (MCP) protein family.</text>
</comment>
<dbReference type="Pfam" id="PF00672">
    <property type="entry name" value="HAMP"/>
    <property type="match status" value="1"/>
</dbReference>
<gene>
    <name evidence="8" type="ORF">DPQ33_03110</name>
</gene>
<comment type="caution">
    <text evidence="8">The sequence shown here is derived from an EMBL/GenBank/DDBJ whole genome shotgun (WGS) entry which is preliminary data.</text>
</comment>
<dbReference type="Pfam" id="PF13682">
    <property type="entry name" value="CZB"/>
    <property type="match status" value="1"/>
</dbReference>
<keyword evidence="1" id="KW-0145">Chemotaxis</keyword>
<sequence>MRSTGTTQGRTKSMHWRDISVGGKLALGFGVVILLLVLVSIRAEIGLDRSGAAYEHALDRLSHRYELKALENDHMMWVAAVTQGLLEGEFSRVHVEQDPRHCRFGKWYHGPERAELAGDMPHIADDLDSLDAPHRALHASYSEILELYERLGDAAYDEMRRIYFEETMGHLQEFQTTLGGILGELRQASASTEDVAKKEGMENRIIIWFATAAAILMAILMAYIITVSITRPLRRVVRAADDIAGGKLDVSLSSGGKDELGTLSNAFEHMAASLHKLSTGMGSVAKGDLRVDITPQSEHDVMGISMQTMVANLRELTQQSKEAIDTLAESINEISASSAEFSSSAAETATSVTETSTTVDEVRQTATLANNKARQVMENSQEALRRAGDGKRYTEDIIEGMAQIRERMDFIAQHIIKLSDKSRMIADIIQAVNDIADKSNILAVNASIEASKAGEEGKGFAVVAREIRNLSEQSKESTARIRAILEDISKATSTAVLATEEGTKAVARGEELSSRAGEVLVDLVNNANKDAQAASQIAASSQEELMGMEQVAQAITSIREATEQNVESASQLEKSLGSLENLVRGLTQIVQRYRY</sequence>
<dbReference type="GO" id="GO:0006935">
    <property type="term" value="P:chemotaxis"/>
    <property type="evidence" value="ECO:0007669"/>
    <property type="project" value="UniProtKB-KW"/>
</dbReference>
<dbReference type="Pfam" id="PF00015">
    <property type="entry name" value="MCPsignal"/>
    <property type="match status" value="1"/>
</dbReference>
<evidence type="ECO:0000259" key="6">
    <source>
        <dbReference type="PROSITE" id="PS50111"/>
    </source>
</evidence>
<dbReference type="SUPFAM" id="SSF58104">
    <property type="entry name" value="Methyl-accepting chemotaxis protein (MCP) signaling domain"/>
    <property type="match status" value="1"/>
</dbReference>
<keyword evidence="9" id="KW-1185">Reference proteome</keyword>
<evidence type="ECO:0000313" key="9">
    <source>
        <dbReference type="Proteomes" id="UP000448292"/>
    </source>
</evidence>
<dbReference type="GO" id="GO:0004888">
    <property type="term" value="F:transmembrane signaling receptor activity"/>
    <property type="evidence" value="ECO:0007669"/>
    <property type="project" value="InterPro"/>
</dbReference>
<dbReference type="InterPro" id="IPR004090">
    <property type="entry name" value="Chemotax_Me-accpt_rcpt"/>
</dbReference>
<evidence type="ECO:0000256" key="3">
    <source>
        <dbReference type="PROSITE-ProRule" id="PRU00284"/>
    </source>
</evidence>
<dbReference type="InterPro" id="IPR025991">
    <property type="entry name" value="Chemoreceptor_zinc-bind_dom"/>
</dbReference>
<reference evidence="8 9" key="1">
    <citation type="submission" date="2018-06" db="EMBL/GenBank/DDBJ databases">
        <title>Complete genome of Desulfovibrio indonesiensis P37SLT.</title>
        <authorList>
            <person name="Crispim J.S."/>
            <person name="Vidigal P.M.P."/>
            <person name="Silva L.C.F."/>
            <person name="Laguardia C.N."/>
            <person name="Araujo L.C."/>
            <person name="Dias R.S."/>
            <person name="Sousa M.P."/>
            <person name="Paula S.O."/>
            <person name="Silva C."/>
        </authorList>
    </citation>
    <scope>NUCLEOTIDE SEQUENCE [LARGE SCALE GENOMIC DNA]</scope>
    <source>
        <strain evidence="8 9">P37SLT</strain>
    </source>
</reference>